<evidence type="ECO:0000313" key="2">
    <source>
        <dbReference type="Proteomes" id="UP000887013"/>
    </source>
</evidence>
<dbReference type="OrthoDB" id="10305811at2759"/>
<evidence type="ECO:0000313" key="1">
    <source>
        <dbReference type="EMBL" id="GFT48017.1"/>
    </source>
</evidence>
<protein>
    <submittedName>
        <fullName evidence="1">Uncharacterized protein</fullName>
    </submittedName>
</protein>
<dbReference type="AlphaFoldDB" id="A0A8X6TVJ9"/>
<reference evidence="1" key="1">
    <citation type="submission" date="2020-08" db="EMBL/GenBank/DDBJ databases">
        <title>Multicomponent nature underlies the extraordinary mechanical properties of spider dragline silk.</title>
        <authorList>
            <person name="Kono N."/>
            <person name="Nakamura H."/>
            <person name="Mori M."/>
            <person name="Yoshida Y."/>
            <person name="Ohtoshi R."/>
            <person name="Malay A.D."/>
            <person name="Moran D.A.P."/>
            <person name="Tomita M."/>
            <person name="Numata K."/>
            <person name="Arakawa K."/>
        </authorList>
    </citation>
    <scope>NUCLEOTIDE SEQUENCE</scope>
</reference>
<name>A0A8X6TVJ9_NEPPI</name>
<accession>A0A8X6TVJ9</accession>
<dbReference type="Proteomes" id="UP000887013">
    <property type="component" value="Unassembled WGS sequence"/>
</dbReference>
<proteinExistence type="predicted"/>
<gene>
    <name evidence="1" type="primary">NCL1_26848</name>
    <name evidence="1" type="ORF">NPIL_638151</name>
</gene>
<comment type="caution">
    <text evidence="1">The sequence shown here is derived from an EMBL/GenBank/DDBJ whole genome shotgun (WGS) entry which is preliminary data.</text>
</comment>
<sequence>MICKRRHRAPMPVIGQWIDNVTVKDAAQSDEDFFASRLILSCCTPRDSRRFLTVAGIRRVSFSFLLRWIRKYHSVYLTNDVKKKRF</sequence>
<organism evidence="1 2">
    <name type="scientific">Nephila pilipes</name>
    <name type="common">Giant wood spider</name>
    <name type="synonym">Nephila maculata</name>
    <dbReference type="NCBI Taxonomy" id="299642"/>
    <lineage>
        <taxon>Eukaryota</taxon>
        <taxon>Metazoa</taxon>
        <taxon>Ecdysozoa</taxon>
        <taxon>Arthropoda</taxon>
        <taxon>Chelicerata</taxon>
        <taxon>Arachnida</taxon>
        <taxon>Araneae</taxon>
        <taxon>Araneomorphae</taxon>
        <taxon>Entelegynae</taxon>
        <taxon>Araneoidea</taxon>
        <taxon>Nephilidae</taxon>
        <taxon>Nephila</taxon>
    </lineage>
</organism>
<dbReference type="EMBL" id="BMAW01064954">
    <property type="protein sequence ID" value="GFT48017.1"/>
    <property type="molecule type" value="Genomic_DNA"/>
</dbReference>
<keyword evidence="2" id="KW-1185">Reference proteome</keyword>